<dbReference type="InterPro" id="IPR046828">
    <property type="entry name" value="RepSA"/>
</dbReference>
<evidence type="ECO:0000313" key="2">
    <source>
        <dbReference type="Proteomes" id="UP001607069"/>
    </source>
</evidence>
<dbReference type="EMBL" id="JBIHMK010000011">
    <property type="protein sequence ID" value="MFH0247549.1"/>
    <property type="molecule type" value="Genomic_DNA"/>
</dbReference>
<organism evidence="1 2">
    <name type="scientific">Streptomyces chitinivorans</name>
    <dbReference type="NCBI Taxonomy" id="1257027"/>
    <lineage>
        <taxon>Bacteria</taxon>
        <taxon>Bacillati</taxon>
        <taxon>Actinomycetota</taxon>
        <taxon>Actinomycetes</taxon>
        <taxon>Kitasatosporales</taxon>
        <taxon>Streptomycetaceae</taxon>
        <taxon>Streptomyces</taxon>
    </lineage>
</organism>
<proteinExistence type="predicted"/>
<dbReference type="Pfam" id="PF20199">
    <property type="entry name" value="RepSA"/>
    <property type="match status" value="1"/>
</dbReference>
<gene>
    <name evidence="1" type="ORF">ACG5V6_04905</name>
</gene>
<dbReference type="Proteomes" id="UP001607069">
    <property type="component" value="Unassembled WGS sequence"/>
</dbReference>
<dbReference type="RefSeq" id="WP_394631057.1">
    <property type="nucleotide sequence ID" value="NZ_JBIHMK010000011.1"/>
</dbReference>
<accession>A0ABW7HPH3</accession>
<comment type="caution">
    <text evidence="1">The sequence shown here is derived from an EMBL/GenBank/DDBJ whole genome shotgun (WGS) entry which is preliminary data.</text>
</comment>
<sequence>MTEKEWADIGRWVERMTAPDYPEWEAGVRRIGGCAHPIHLAGTVRLVDSGTGSVVHELGDGGRTRLMVPCGNRRRQWCAPCSRVYQWDTWHLVKAGLAGGKGVPESVTDRPRAFVTLTAPSFGPVHAASTDRACHPRRGGHECEHGRPLACWERHSDGDVLVGQPLCAGCFDYAGAVLWNAHAGRLWHRFTDLMRRQELPRAAGVSRREFAGAVRVSFVKVAEYQRRGLVHFHAVVRLDPAEEGETLPAWAGHELIDSAVRRTVPLVRVVTPEGPAGQWKLSWGSQVDVQPIPASVTEDGPEGEAHGAERVAAYIAKYVTKAAECTGTIDRPLYCPDCRGSGLAGSCPRCDGSGLRAPLSELRVPPHARALIGTAWRLGGVPELRALRLRRWAHQFGYGGHFSTKSRSYSTTMTALRAARSAFRSEQTRKRLGVTGDLVVTADLSFAGSGYADDTERRIAENIRRDIAENREIAREEIAHLEALHADDWGCG</sequence>
<keyword evidence="2" id="KW-1185">Reference proteome</keyword>
<reference evidence="1 2" key="1">
    <citation type="submission" date="2024-10" db="EMBL/GenBank/DDBJ databases">
        <authorList>
            <person name="Cho J.-C."/>
        </authorList>
    </citation>
    <scope>NUCLEOTIDE SEQUENCE [LARGE SCALE GENOMIC DNA]</scope>
    <source>
        <strain evidence="1 2">KCTC29696</strain>
    </source>
</reference>
<evidence type="ECO:0000313" key="1">
    <source>
        <dbReference type="EMBL" id="MFH0247549.1"/>
    </source>
</evidence>
<name>A0ABW7HPH3_9ACTN</name>
<protein>
    <submittedName>
        <fullName evidence="1">Replication initiator</fullName>
    </submittedName>
</protein>